<reference evidence="1 2" key="1">
    <citation type="submission" date="2020-04" db="EMBL/GenBank/DDBJ databases">
        <title>Sequencing and Assembly of C. fimi.</title>
        <authorList>
            <person name="Ramsey A.R."/>
        </authorList>
    </citation>
    <scope>NUCLEOTIDE SEQUENCE [LARGE SCALE GENOMIC DNA]</scope>
    <source>
        <strain evidence="1 2">SB</strain>
    </source>
</reference>
<name>A0A7Y0QHW7_CELFI</name>
<dbReference type="AlphaFoldDB" id="A0A7Y0QHW7"/>
<sequence>MDRTHVWGRRLLSGAFVALAALGFRYAVTGDEVDLLAGAAALDRVDCTVDDLSVEYSVDYVAELGGYGVSAARVSAPEDCRGATVSVTFTGAEGRALGRATGVVREAPTVLHLHDGGQVPAADIEGLAVVLLG</sequence>
<evidence type="ECO:0000313" key="1">
    <source>
        <dbReference type="EMBL" id="NMR20309.1"/>
    </source>
</evidence>
<comment type="caution">
    <text evidence="1">The sequence shown here is derived from an EMBL/GenBank/DDBJ whole genome shotgun (WGS) entry which is preliminary data.</text>
</comment>
<organism evidence="1 2">
    <name type="scientific">Cellulomonas fimi</name>
    <dbReference type="NCBI Taxonomy" id="1708"/>
    <lineage>
        <taxon>Bacteria</taxon>
        <taxon>Bacillati</taxon>
        <taxon>Actinomycetota</taxon>
        <taxon>Actinomycetes</taxon>
        <taxon>Micrococcales</taxon>
        <taxon>Cellulomonadaceae</taxon>
        <taxon>Cellulomonas</taxon>
    </lineage>
</organism>
<dbReference type="RefSeq" id="WP_169324690.1">
    <property type="nucleotide sequence ID" value="NZ_JABCJJ010000011.1"/>
</dbReference>
<keyword evidence="2" id="KW-1185">Reference proteome</keyword>
<dbReference type="EMBL" id="JABCJJ010000011">
    <property type="protein sequence ID" value="NMR20309.1"/>
    <property type="molecule type" value="Genomic_DNA"/>
</dbReference>
<dbReference type="Proteomes" id="UP000562124">
    <property type="component" value="Unassembled WGS sequence"/>
</dbReference>
<accession>A0A7Y0QHW7</accession>
<proteinExistence type="predicted"/>
<evidence type="ECO:0000313" key="2">
    <source>
        <dbReference type="Proteomes" id="UP000562124"/>
    </source>
</evidence>
<protein>
    <submittedName>
        <fullName evidence="1">Uncharacterized protein</fullName>
    </submittedName>
</protein>
<gene>
    <name evidence="1" type="ORF">HIR71_08790</name>
</gene>